<evidence type="ECO:0000256" key="4">
    <source>
        <dbReference type="ARBA" id="ARBA00022729"/>
    </source>
</evidence>
<sequence length="461" mass="53680">MLWFQVILLCTIVIKNTNSKEILVITECQDQLLKTDLNKPIAKIVDVIIGSTIRLECNICYVKDDYQAKLWYYRKRGSDLSVQEVDLAMESNQTDCKKSMTSSHRLDIQRFNLDDSGIYVCKRYNLTDNTYIIYVLDGIPENPFTKQIKLSQWTEYERTKLDTLNNKFIKSKNEPFFGLRQEIGFTFRLTIVWSSWSVCEINTKQKGMRRKSGKCRLQVLQCNNSLKSYKTNYVNYLNNYFLKDNYDISCQSLSLNITLPEVSKIVRNIPDFEILEACEKNIYNPFAETFMVSRKNEFKYKVTKHIGENSHMILTCPEVGSESTVEWYKNDDQLNSSFRDNMADAETEPCITIDPYNSLYILHATKNEEACYSCVVDGVKMKKFNVIVVSKSKILNQEFIRYSIYLGFVLSLTLTCYCAGICVAWHRRSSFADPLRSKPKQRTLDDYLEEERLISAGQNET</sequence>
<dbReference type="SMART" id="SM00409">
    <property type="entry name" value="IG"/>
    <property type="match status" value="2"/>
</dbReference>
<protein>
    <recommendedName>
        <fullName evidence="10">Ig-like domain-containing protein</fullName>
    </recommendedName>
</protein>
<accession>A0ABQ7QKN6</accession>
<gene>
    <name evidence="11" type="ORF">JYU34_009532</name>
</gene>
<keyword evidence="12" id="KW-1185">Reference proteome</keyword>
<evidence type="ECO:0000256" key="8">
    <source>
        <dbReference type="SAM" id="Phobius"/>
    </source>
</evidence>
<keyword evidence="5 8" id="KW-1133">Transmembrane helix</keyword>
<keyword evidence="7" id="KW-0325">Glycoprotein</keyword>
<dbReference type="InterPro" id="IPR003599">
    <property type="entry name" value="Ig_sub"/>
</dbReference>
<feature type="signal peptide" evidence="9">
    <location>
        <begin position="1"/>
        <end position="19"/>
    </location>
</feature>
<dbReference type="PANTHER" id="PTHR32178:SF6">
    <property type="entry name" value="IG-LIKE DOMAIN-CONTAINING PROTEIN"/>
    <property type="match status" value="1"/>
</dbReference>
<dbReference type="Gene3D" id="2.60.40.10">
    <property type="entry name" value="Immunoglobulins"/>
    <property type="match status" value="2"/>
</dbReference>
<dbReference type="InterPro" id="IPR039311">
    <property type="entry name" value="FAM187A/B"/>
</dbReference>
<name>A0ABQ7QKN6_PLUXY</name>
<feature type="chain" id="PRO_5046656370" description="Ig-like domain-containing protein" evidence="9">
    <location>
        <begin position="20"/>
        <end position="461"/>
    </location>
</feature>
<comment type="caution">
    <text evidence="11">The sequence shown here is derived from an EMBL/GenBank/DDBJ whole genome shotgun (WGS) entry which is preliminary data.</text>
</comment>
<dbReference type="InterPro" id="IPR036179">
    <property type="entry name" value="Ig-like_dom_sf"/>
</dbReference>
<evidence type="ECO:0000256" key="5">
    <source>
        <dbReference type="ARBA" id="ARBA00022989"/>
    </source>
</evidence>
<dbReference type="Proteomes" id="UP000823941">
    <property type="component" value="Chromosome 13"/>
</dbReference>
<evidence type="ECO:0000313" key="12">
    <source>
        <dbReference type="Proteomes" id="UP000823941"/>
    </source>
</evidence>
<dbReference type="EMBL" id="JAHIBW010000013">
    <property type="protein sequence ID" value="KAG7305463.1"/>
    <property type="molecule type" value="Genomic_DNA"/>
</dbReference>
<reference evidence="11 12" key="1">
    <citation type="submission" date="2021-06" db="EMBL/GenBank/DDBJ databases">
        <title>A haploid diamondback moth (Plutella xylostella L.) genome assembly resolves 31 chromosomes and identifies a diamide resistance mutation.</title>
        <authorList>
            <person name="Ward C.M."/>
            <person name="Perry K.D."/>
            <person name="Baker G."/>
            <person name="Powis K."/>
            <person name="Heckel D.G."/>
            <person name="Baxter S.W."/>
        </authorList>
    </citation>
    <scope>NUCLEOTIDE SEQUENCE [LARGE SCALE GENOMIC DNA]</scope>
    <source>
        <strain evidence="11 12">LV</strain>
        <tissue evidence="11">Single pupa</tissue>
    </source>
</reference>
<dbReference type="PROSITE" id="PS50835">
    <property type="entry name" value="IG_LIKE"/>
    <property type="match status" value="2"/>
</dbReference>
<feature type="transmembrane region" description="Helical" evidence="8">
    <location>
        <begin position="402"/>
        <end position="426"/>
    </location>
</feature>
<evidence type="ECO:0000259" key="10">
    <source>
        <dbReference type="PROSITE" id="PS50835"/>
    </source>
</evidence>
<dbReference type="SUPFAM" id="SSF48726">
    <property type="entry name" value="Immunoglobulin"/>
    <property type="match status" value="2"/>
</dbReference>
<keyword evidence="3 8" id="KW-0812">Transmembrane</keyword>
<dbReference type="InterPro" id="IPR013783">
    <property type="entry name" value="Ig-like_fold"/>
</dbReference>
<evidence type="ECO:0000256" key="7">
    <source>
        <dbReference type="ARBA" id="ARBA00023180"/>
    </source>
</evidence>
<proteinExistence type="inferred from homology"/>
<comment type="similarity">
    <text evidence="2">Belongs to the FAM187 family.</text>
</comment>
<dbReference type="PANTHER" id="PTHR32178">
    <property type="entry name" value="FAM187"/>
    <property type="match status" value="1"/>
</dbReference>
<evidence type="ECO:0000256" key="1">
    <source>
        <dbReference type="ARBA" id="ARBA00004479"/>
    </source>
</evidence>
<dbReference type="InterPro" id="IPR007110">
    <property type="entry name" value="Ig-like_dom"/>
</dbReference>
<evidence type="ECO:0000256" key="2">
    <source>
        <dbReference type="ARBA" id="ARBA00008727"/>
    </source>
</evidence>
<comment type="subcellular location">
    <subcellularLocation>
        <location evidence="1">Membrane</location>
        <topology evidence="1">Single-pass type I membrane protein</topology>
    </subcellularLocation>
</comment>
<feature type="domain" description="Ig-like" evidence="10">
    <location>
        <begin position="285"/>
        <end position="385"/>
    </location>
</feature>
<evidence type="ECO:0000313" key="11">
    <source>
        <dbReference type="EMBL" id="KAG7305463.1"/>
    </source>
</evidence>
<keyword evidence="6 8" id="KW-0472">Membrane</keyword>
<feature type="domain" description="Ig-like" evidence="10">
    <location>
        <begin position="40"/>
        <end position="121"/>
    </location>
</feature>
<keyword evidence="4 9" id="KW-0732">Signal</keyword>
<organism evidence="11 12">
    <name type="scientific">Plutella xylostella</name>
    <name type="common">Diamondback moth</name>
    <name type="synonym">Plutella maculipennis</name>
    <dbReference type="NCBI Taxonomy" id="51655"/>
    <lineage>
        <taxon>Eukaryota</taxon>
        <taxon>Metazoa</taxon>
        <taxon>Ecdysozoa</taxon>
        <taxon>Arthropoda</taxon>
        <taxon>Hexapoda</taxon>
        <taxon>Insecta</taxon>
        <taxon>Pterygota</taxon>
        <taxon>Neoptera</taxon>
        <taxon>Endopterygota</taxon>
        <taxon>Lepidoptera</taxon>
        <taxon>Glossata</taxon>
        <taxon>Ditrysia</taxon>
        <taxon>Yponomeutoidea</taxon>
        <taxon>Plutellidae</taxon>
        <taxon>Plutella</taxon>
    </lineage>
</organism>
<evidence type="ECO:0000256" key="6">
    <source>
        <dbReference type="ARBA" id="ARBA00023136"/>
    </source>
</evidence>
<evidence type="ECO:0000256" key="9">
    <source>
        <dbReference type="SAM" id="SignalP"/>
    </source>
</evidence>
<evidence type="ECO:0000256" key="3">
    <source>
        <dbReference type="ARBA" id="ARBA00022692"/>
    </source>
</evidence>